<organism evidence="1 2">
    <name type="scientific">Escherichia coli</name>
    <dbReference type="NCBI Taxonomy" id="562"/>
    <lineage>
        <taxon>Bacteria</taxon>
        <taxon>Pseudomonadati</taxon>
        <taxon>Pseudomonadota</taxon>
        <taxon>Gammaproteobacteria</taxon>
        <taxon>Enterobacterales</taxon>
        <taxon>Enterobacteriaceae</taxon>
        <taxon>Escherichia</taxon>
    </lineage>
</organism>
<dbReference type="Gene3D" id="2.60.200.60">
    <property type="match status" value="1"/>
</dbReference>
<dbReference type="EMBL" id="UGFE01000007">
    <property type="protein sequence ID" value="STO18189.1"/>
    <property type="molecule type" value="Genomic_DNA"/>
</dbReference>
<accession>A0AAX2KQ74</accession>
<evidence type="ECO:0000313" key="2">
    <source>
        <dbReference type="Proteomes" id="UP000254718"/>
    </source>
</evidence>
<protein>
    <recommendedName>
        <fullName evidence="3">Phage tail protein</fullName>
    </recommendedName>
</protein>
<evidence type="ECO:0000313" key="1">
    <source>
        <dbReference type="EMBL" id="STO18189.1"/>
    </source>
</evidence>
<name>A0AAX2KQ74_ECOLX</name>
<dbReference type="AlphaFoldDB" id="A0AAX2KQ74"/>
<reference evidence="1 2" key="1">
    <citation type="submission" date="2018-06" db="EMBL/GenBank/DDBJ databases">
        <authorList>
            <consortium name="Pathogen Informatics"/>
            <person name="Doyle S."/>
        </authorList>
    </citation>
    <scope>NUCLEOTIDE SEQUENCE [LARGE SCALE GENOMIC DNA]</scope>
    <source>
        <strain evidence="1 2">NCTC8333</strain>
    </source>
</reference>
<sequence length="362" mass="37841">MSAIATSDTLCSGHGGFPPRLVAETVPWFTVNGKPIVVDGAMFPSHTDGNSAHPGAAVSTRVWVFDRWKGSCLCRRSAFLWFCYRQRRGYFSGCIMLDSIGEVKAFKILSDAGISTPESITISRAASVKASSLASAIQGIVHADKTYPDSVSAWTTQLLGFSEQLNEASKASSLLADSLSPYTKPSELLQMKIGWECYVKGNELTPIPAFALVEGMGNVSIPQSLTDALTALKLDALKTAMNAINAKIEAAGSAGGDSNGGQGGAGGAQAPVITQDEIEALREAVTAAEVLLSEINSASESVVALTGRIKTSTTQATKGLENAVAITLTGSLLDDAVMSPAISLIMPQGVIDALQKNTKKEP</sequence>
<evidence type="ECO:0008006" key="3">
    <source>
        <dbReference type="Google" id="ProtNLM"/>
    </source>
</evidence>
<comment type="caution">
    <text evidence="1">The sequence shown here is derived from an EMBL/GenBank/DDBJ whole genome shotgun (WGS) entry which is preliminary data.</text>
</comment>
<proteinExistence type="predicted"/>
<dbReference type="Proteomes" id="UP000254718">
    <property type="component" value="Unassembled WGS sequence"/>
</dbReference>
<gene>
    <name evidence="1" type="ORF">NCTC8333_06448</name>
</gene>